<dbReference type="EMBL" id="MCOG01000029">
    <property type="protein sequence ID" value="ORY74452.1"/>
    <property type="molecule type" value="Genomic_DNA"/>
</dbReference>
<dbReference type="OrthoDB" id="2141829at2759"/>
<name>A0A1Y2ESE1_9FUNG</name>
<evidence type="ECO:0000256" key="2">
    <source>
        <dbReference type="SAM" id="Phobius"/>
    </source>
</evidence>
<reference evidence="3 4" key="1">
    <citation type="submission" date="2016-08" db="EMBL/GenBank/DDBJ databases">
        <title>A Parts List for Fungal Cellulosomes Revealed by Comparative Genomics.</title>
        <authorList>
            <consortium name="DOE Joint Genome Institute"/>
            <person name="Haitjema C.H."/>
            <person name="Gilmore S.P."/>
            <person name="Henske J.K."/>
            <person name="Solomon K.V."/>
            <person name="De Groot R."/>
            <person name="Kuo A."/>
            <person name="Mondo S.J."/>
            <person name="Salamov A.A."/>
            <person name="Labutti K."/>
            <person name="Zhao Z."/>
            <person name="Chiniquy J."/>
            <person name="Barry K."/>
            <person name="Brewer H.M."/>
            <person name="Purvine S.O."/>
            <person name="Wright A.T."/>
            <person name="Boxma B."/>
            <person name="Van Alen T."/>
            <person name="Hackstein J.H."/>
            <person name="Baker S.E."/>
            <person name="Grigoriev I.V."/>
            <person name="O'Malley M.A."/>
        </authorList>
    </citation>
    <scope>NUCLEOTIDE SEQUENCE [LARGE SCALE GENOMIC DNA]</scope>
    <source>
        <strain evidence="3 4">G1</strain>
    </source>
</reference>
<evidence type="ECO:0000256" key="1">
    <source>
        <dbReference type="SAM" id="MobiDB-lite"/>
    </source>
</evidence>
<keyword evidence="2" id="KW-0812">Transmembrane</keyword>
<feature type="region of interest" description="Disordered" evidence="1">
    <location>
        <begin position="1"/>
        <end position="21"/>
    </location>
</feature>
<protein>
    <submittedName>
        <fullName evidence="3">Uncharacterized protein</fullName>
    </submittedName>
</protein>
<accession>A0A1Y2ESE1</accession>
<dbReference type="AlphaFoldDB" id="A0A1Y2ESE1"/>
<proteinExistence type="predicted"/>
<evidence type="ECO:0000313" key="3">
    <source>
        <dbReference type="EMBL" id="ORY74452.1"/>
    </source>
</evidence>
<gene>
    <name evidence="3" type="ORF">LY90DRAFT_699305</name>
</gene>
<keyword evidence="2" id="KW-1133">Transmembrane helix</keyword>
<organism evidence="3 4">
    <name type="scientific">Neocallimastix californiae</name>
    <dbReference type="NCBI Taxonomy" id="1754190"/>
    <lineage>
        <taxon>Eukaryota</taxon>
        <taxon>Fungi</taxon>
        <taxon>Fungi incertae sedis</taxon>
        <taxon>Chytridiomycota</taxon>
        <taxon>Chytridiomycota incertae sedis</taxon>
        <taxon>Neocallimastigomycetes</taxon>
        <taxon>Neocallimastigales</taxon>
        <taxon>Neocallimastigaceae</taxon>
        <taxon>Neocallimastix</taxon>
    </lineage>
</organism>
<keyword evidence="4" id="KW-1185">Reference proteome</keyword>
<feature type="transmembrane region" description="Helical" evidence="2">
    <location>
        <begin position="36"/>
        <end position="56"/>
    </location>
</feature>
<comment type="caution">
    <text evidence="3">The sequence shown here is derived from an EMBL/GenBank/DDBJ whole genome shotgun (WGS) entry which is preliminary data.</text>
</comment>
<keyword evidence="2" id="KW-0472">Membrane</keyword>
<sequence length="462" mass="53489">MTDKTLKQKKKGVTHTNTPQTNSKIKEQNKLYFQKWSILFLSSIFFVLLSIFLVVVENNSFSGYKSYAHQQYKRSLSSIQKSVNNLSSIINKSNENLRQKRSYIEHDDYSESFKLIYPYQSIVLAQDSIQEIKWKMNEKLKNKKMDIILKSVKSSNEEIVVAKEVKLESKEISWNLNYDINSGNYNLVFRLSNDKSSFLGSSPEITILSLTSNDKNYYPRLIKFTYPFAPMEWRINDNSLITWNPLPFASFSTTFKLSVCKLISKERTLDISEILIHPEVQASNGYFKVNLKKVKGISPGGQYFFKASFSSGVFEVSSLFTVVDDTLEITNYNKEIQIITPFTSTLWKVDETVNISLNIKRYTSNNLSSSFLRLTYVDLDNINNNDNDNTFITQFSITKKKNSDENYIIKIKDIKDLEDSQIIWKVPKTSRIGYYSIQLVKTDENNDEIIIDQTSPIIEIIP</sequence>
<evidence type="ECO:0000313" key="4">
    <source>
        <dbReference type="Proteomes" id="UP000193920"/>
    </source>
</evidence>
<dbReference type="Proteomes" id="UP000193920">
    <property type="component" value="Unassembled WGS sequence"/>
</dbReference>